<gene>
    <name evidence="1" type="ORF">K678_15736</name>
</gene>
<accession>S9S3K1</accession>
<evidence type="ECO:0000313" key="2">
    <source>
        <dbReference type="Proteomes" id="UP000015350"/>
    </source>
</evidence>
<proteinExistence type="predicted"/>
<dbReference type="Proteomes" id="UP000015350">
    <property type="component" value="Unassembled WGS sequence"/>
</dbReference>
<sequence length="162" mass="17709">MCSWDEHIANTRALFAAMSDTGAEVLLSLHPKSRPETYRDEADIVGAHILVEPLRDVLPLADIFVSTYSSTVRWAAMLGIATIIADFTGLNYRMYDHLTSLSVVRDQADLKKVLTSLVRDDTSRGAVAAALREDASLIGVLDGQACRRIYAIALSLCGQVQE</sequence>
<name>S9S3K1_MAGFU</name>
<comment type="caution">
    <text evidence="1">The sequence shown here is derived from an EMBL/GenBank/DDBJ whole genome shotgun (WGS) entry which is preliminary data.</text>
</comment>
<reference evidence="1 2" key="1">
    <citation type="submission" date="2013-04" db="EMBL/GenBank/DDBJ databases">
        <authorList>
            <person name="Kuznetsov B."/>
            <person name="Ivanovsky R."/>
        </authorList>
    </citation>
    <scope>NUCLEOTIDE SEQUENCE [LARGE SCALE GENOMIC DNA]</scope>
    <source>
        <strain evidence="1 2">MGU-K5</strain>
    </source>
</reference>
<evidence type="ECO:0000313" key="1">
    <source>
        <dbReference type="EMBL" id="EPY00517.1"/>
    </source>
</evidence>
<organism evidence="1 2">
    <name type="scientific">Magnetospirillum fulvum MGU-K5</name>
    <dbReference type="NCBI Taxonomy" id="1316936"/>
    <lineage>
        <taxon>Bacteria</taxon>
        <taxon>Pseudomonadati</taxon>
        <taxon>Pseudomonadota</taxon>
        <taxon>Alphaproteobacteria</taxon>
        <taxon>Rhodospirillales</taxon>
        <taxon>Rhodospirillaceae</taxon>
        <taxon>Magnetospirillum</taxon>
    </lineage>
</organism>
<dbReference type="InterPro" id="IPR043148">
    <property type="entry name" value="TagF_C"/>
</dbReference>
<dbReference type="Gene3D" id="3.40.50.12580">
    <property type="match status" value="1"/>
</dbReference>
<dbReference type="EMBL" id="AQPH01000086">
    <property type="protein sequence ID" value="EPY00517.1"/>
    <property type="molecule type" value="Genomic_DNA"/>
</dbReference>
<dbReference type="SUPFAM" id="SSF53756">
    <property type="entry name" value="UDP-Glycosyltransferase/glycogen phosphorylase"/>
    <property type="match status" value="1"/>
</dbReference>
<evidence type="ECO:0008006" key="3">
    <source>
        <dbReference type="Google" id="ProtNLM"/>
    </source>
</evidence>
<dbReference type="eggNOG" id="COG1887">
    <property type="taxonomic scope" value="Bacteria"/>
</dbReference>
<dbReference type="AlphaFoldDB" id="S9S3K1"/>
<protein>
    <recommendedName>
        <fullName evidence="3">UDP-N-acetylglucosamine 2-epimerase</fullName>
    </recommendedName>
</protein>